<dbReference type="InterPro" id="IPR038765">
    <property type="entry name" value="Papain-like_cys_pep_sf"/>
</dbReference>
<organism evidence="3">
    <name type="scientific">Chaetoceros debilis</name>
    <dbReference type="NCBI Taxonomy" id="122233"/>
    <lineage>
        <taxon>Eukaryota</taxon>
        <taxon>Sar</taxon>
        <taxon>Stramenopiles</taxon>
        <taxon>Ochrophyta</taxon>
        <taxon>Bacillariophyta</taxon>
        <taxon>Coscinodiscophyceae</taxon>
        <taxon>Chaetocerotophycidae</taxon>
        <taxon>Chaetocerotales</taxon>
        <taxon>Chaetocerotaceae</taxon>
        <taxon>Chaetoceros</taxon>
    </lineage>
</organism>
<dbReference type="CDD" id="cd02257">
    <property type="entry name" value="Peptidase_C19"/>
    <property type="match status" value="1"/>
</dbReference>
<dbReference type="SUPFAM" id="SSF54001">
    <property type="entry name" value="Cysteine proteinases"/>
    <property type="match status" value="1"/>
</dbReference>
<dbReference type="GO" id="GO:0016579">
    <property type="term" value="P:protein deubiquitination"/>
    <property type="evidence" value="ECO:0007669"/>
    <property type="project" value="InterPro"/>
</dbReference>
<dbReference type="PROSITE" id="PS50235">
    <property type="entry name" value="USP_3"/>
    <property type="match status" value="1"/>
</dbReference>
<dbReference type="EMBL" id="HBIO01017793">
    <property type="protein sequence ID" value="CAE0468806.1"/>
    <property type="molecule type" value="Transcribed_RNA"/>
</dbReference>
<evidence type="ECO:0000256" key="1">
    <source>
        <dbReference type="SAM" id="MobiDB-lite"/>
    </source>
</evidence>
<dbReference type="InterPro" id="IPR001394">
    <property type="entry name" value="Peptidase_C19_UCH"/>
</dbReference>
<feature type="region of interest" description="Disordered" evidence="1">
    <location>
        <begin position="56"/>
        <end position="91"/>
    </location>
</feature>
<feature type="compositionally biased region" description="Polar residues" evidence="1">
    <location>
        <begin position="56"/>
        <end position="66"/>
    </location>
</feature>
<accession>A0A7S3Q8D0</accession>
<dbReference type="PROSITE" id="PS00973">
    <property type="entry name" value="USP_2"/>
    <property type="match status" value="1"/>
</dbReference>
<name>A0A7S3Q8D0_9STRA</name>
<protein>
    <recommendedName>
        <fullName evidence="2">USP domain-containing protein</fullName>
    </recommendedName>
</protein>
<dbReference type="InterPro" id="IPR018200">
    <property type="entry name" value="USP_CS"/>
</dbReference>
<evidence type="ECO:0000259" key="2">
    <source>
        <dbReference type="PROSITE" id="PS50235"/>
    </source>
</evidence>
<feature type="domain" description="USP" evidence="2">
    <location>
        <begin position="1"/>
        <end position="108"/>
    </location>
</feature>
<sequence>MQQSFTMDADADAAGTNLSLSKYNLLGVVRHIGRTANSGHYTADAIRCSENVNTNANKFKSTTSSSQPPPNEWVSFDDGKTSILDNSDRTLGSELNQRNTYMMMYGYGQN</sequence>
<dbReference type="Gene3D" id="3.90.70.10">
    <property type="entry name" value="Cysteine proteinases"/>
    <property type="match status" value="1"/>
</dbReference>
<evidence type="ECO:0000313" key="3">
    <source>
        <dbReference type="EMBL" id="CAE0468806.1"/>
    </source>
</evidence>
<gene>
    <name evidence="3" type="ORF">CDEB00056_LOCUS13659</name>
</gene>
<dbReference type="InterPro" id="IPR028889">
    <property type="entry name" value="USP"/>
</dbReference>
<dbReference type="GO" id="GO:0004843">
    <property type="term" value="F:cysteine-type deubiquitinase activity"/>
    <property type="evidence" value="ECO:0007669"/>
    <property type="project" value="InterPro"/>
</dbReference>
<dbReference type="AlphaFoldDB" id="A0A7S3Q8D0"/>
<reference evidence="3" key="1">
    <citation type="submission" date="2021-01" db="EMBL/GenBank/DDBJ databases">
        <authorList>
            <person name="Corre E."/>
            <person name="Pelletier E."/>
            <person name="Niang G."/>
            <person name="Scheremetjew M."/>
            <person name="Finn R."/>
            <person name="Kale V."/>
            <person name="Holt S."/>
            <person name="Cochrane G."/>
            <person name="Meng A."/>
            <person name="Brown T."/>
            <person name="Cohen L."/>
        </authorList>
    </citation>
    <scope>NUCLEOTIDE SEQUENCE</scope>
    <source>
        <strain evidence="3">MM31A-1</strain>
    </source>
</reference>
<proteinExistence type="predicted"/>
<dbReference type="Pfam" id="PF00443">
    <property type="entry name" value="UCH"/>
    <property type="match status" value="1"/>
</dbReference>